<evidence type="ECO:0000259" key="6">
    <source>
        <dbReference type="PROSITE" id="PS50043"/>
    </source>
</evidence>
<gene>
    <name evidence="8" type="ORF">QVZ41_12525</name>
</gene>
<feature type="modified residue" description="4-aspartylphosphate" evidence="5">
    <location>
        <position position="57"/>
    </location>
</feature>
<dbReference type="SMART" id="SM00421">
    <property type="entry name" value="HTH_LUXR"/>
    <property type="match status" value="1"/>
</dbReference>
<dbReference type="InterPro" id="IPR000792">
    <property type="entry name" value="Tscrpt_reg_LuxR_C"/>
</dbReference>
<dbReference type="Pfam" id="PF00196">
    <property type="entry name" value="GerE"/>
    <property type="match status" value="1"/>
</dbReference>
<dbReference type="PRINTS" id="PR00038">
    <property type="entry name" value="HTHLUXR"/>
</dbReference>
<dbReference type="EMBL" id="JAUMIT010000007">
    <property type="protein sequence ID" value="MDO3695667.1"/>
    <property type="molecule type" value="Genomic_DNA"/>
</dbReference>
<dbReference type="InterPro" id="IPR058245">
    <property type="entry name" value="NreC/VraR/RcsB-like_REC"/>
</dbReference>
<keyword evidence="2" id="KW-0805">Transcription regulation</keyword>
<organism evidence="8 9">
    <name type="scientific">Wenyingzhuangia gilva</name>
    <dbReference type="NCBI Taxonomy" id="3057677"/>
    <lineage>
        <taxon>Bacteria</taxon>
        <taxon>Pseudomonadati</taxon>
        <taxon>Bacteroidota</taxon>
        <taxon>Flavobacteriia</taxon>
        <taxon>Flavobacteriales</taxon>
        <taxon>Flavobacteriaceae</taxon>
        <taxon>Wenyingzhuangia</taxon>
    </lineage>
</organism>
<evidence type="ECO:0000256" key="5">
    <source>
        <dbReference type="PROSITE-ProRule" id="PRU00169"/>
    </source>
</evidence>
<evidence type="ECO:0000256" key="2">
    <source>
        <dbReference type="ARBA" id="ARBA00023015"/>
    </source>
</evidence>
<keyword evidence="9" id="KW-1185">Reference proteome</keyword>
<feature type="domain" description="Response regulatory" evidence="7">
    <location>
        <begin position="7"/>
        <end position="122"/>
    </location>
</feature>
<dbReference type="PROSITE" id="PS50043">
    <property type="entry name" value="HTH_LUXR_2"/>
    <property type="match status" value="1"/>
</dbReference>
<dbReference type="Proteomes" id="UP001168642">
    <property type="component" value="Unassembled WGS sequence"/>
</dbReference>
<dbReference type="InterPro" id="IPR039420">
    <property type="entry name" value="WalR-like"/>
</dbReference>
<dbReference type="PANTHER" id="PTHR43214">
    <property type="entry name" value="TWO-COMPONENT RESPONSE REGULATOR"/>
    <property type="match status" value="1"/>
</dbReference>
<sequence>MQNPNITLIIADDHPMMLKGLQQELEQVGYDVLATAKNGASAIEAIIKKHPDIALLDIEMPFLNGFEVVKRLKDLNLKTRFIMMSYHKEKGFVLQAKKVGVHGYLLKEDSITEIEQCIEQVMQDNNYYSKSFNEDFEALTKNELRKISLLTPSERTIIRLISQEKTSLEICEILSISKRTVDKHRTNIIAKLGLDSLNNSLLDWIQTHEEIVFSL</sequence>
<evidence type="ECO:0000256" key="3">
    <source>
        <dbReference type="ARBA" id="ARBA00023125"/>
    </source>
</evidence>
<evidence type="ECO:0000313" key="8">
    <source>
        <dbReference type="EMBL" id="MDO3695667.1"/>
    </source>
</evidence>
<comment type="caution">
    <text evidence="8">The sequence shown here is derived from an EMBL/GenBank/DDBJ whole genome shotgun (WGS) entry which is preliminary data.</text>
</comment>
<dbReference type="PROSITE" id="PS50110">
    <property type="entry name" value="RESPONSE_REGULATORY"/>
    <property type="match status" value="1"/>
</dbReference>
<evidence type="ECO:0000256" key="4">
    <source>
        <dbReference type="ARBA" id="ARBA00023163"/>
    </source>
</evidence>
<dbReference type="SUPFAM" id="SSF52172">
    <property type="entry name" value="CheY-like"/>
    <property type="match status" value="1"/>
</dbReference>
<dbReference type="InterPro" id="IPR016032">
    <property type="entry name" value="Sig_transdc_resp-reg_C-effctor"/>
</dbReference>
<dbReference type="InterPro" id="IPR011006">
    <property type="entry name" value="CheY-like_superfamily"/>
</dbReference>
<dbReference type="Gene3D" id="3.40.50.2300">
    <property type="match status" value="1"/>
</dbReference>
<proteinExistence type="predicted"/>
<dbReference type="PANTHER" id="PTHR43214:SF41">
    <property type="entry name" value="NITRATE_NITRITE RESPONSE REGULATOR PROTEIN NARP"/>
    <property type="match status" value="1"/>
</dbReference>
<dbReference type="SMART" id="SM00448">
    <property type="entry name" value="REC"/>
    <property type="match status" value="1"/>
</dbReference>
<feature type="domain" description="HTH luxR-type" evidence="6">
    <location>
        <begin position="143"/>
        <end position="209"/>
    </location>
</feature>
<dbReference type="InterPro" id="IPR001789">
    <property type="entry name" value="Sig_transdc_resp-reg_receiver"/>
</dbReference>
<name>A0ABT8VUM7_9FLAO</name>
<reference evidence="8" key="1">
    <citation type="submission" date="2023-07" db="EMBL/GenBank/DDBJ databases">
        <title>Wenyingzhuangia sp. chi5 genome sequencing and assembly.</title>
        <authorList>
            <person name="Park S."/>
        </authorList>
    </citation>
    <scope>NUCLEOTIDE SEQUENCE</scope>
    <source>
        <strain evidence="8">Chi5</strain>
    </source>
</reference>
<keyword evidence="4" id="KW-0804">Transcription</keyword>
<evidence type="ECO:0000256" key="1">
    <source>
        <dbReference type="ARBA" id="ARBA00022553"/>
    </source>
</evidence>
<dbReference type="CDD" id="cd06170">
    <property type="entry name" value="LuxR_C_like"/>
    <property type="match status" value="1"/>
</dbReference>
<protein>
    <submittedName>
        <fullName evidence="8">Response regulator transcription factor</fullName>
    </submittedName>
</protein>
<keyword evidence="1 5" id="KW-0597">Phosphoprotein</keyword>
<dbReference type="Pfam" id="PF00072">
    <property type="entry name" value="Response_reg"/>
    <property type="match status" value="1"/>
</dbReference>
<dbReference type="SUPFAM" id="SSF46894">
    <property type="entry name" value="C-terminal effector domain of the bipartite response regulators"/>
    <property type="match status" value="1"/>
</dbReference>
<keyword evidence="3" id="KW-0238">DNA-binding</keyword>
<accession>A0ABT8VUM7</accession>
<evidence type="ECO:0000259" key="7">
    <source>
        <dbReference type="PROSITE" id="PS50110"/>
    </source>
</evidence>
<evidence type="ECO:0000313" key="9">
    <source>
        <dbReference type="Proteomes" id="UP001168642"/>
    </source>
</evidence>
<dbReference type="RefSeq" id="WP_302884946.1">
    <property type="nucleotide sequence ID" value="NZ_JAUMIT010000007.1"/>
</dbReference>
<dbReference type="CDD" id="cd17535">
    <property type="entry name" value="REC_NarL-like"/>
    <property type="match status" value="1"/>
</dbReference>